<evidence type="ECO:0000256" key="1">
    <source>
        <dbReference type="ARBA" id="ARBA00022614"/>
    </source>
</evidence>
<protein>
    <submittedName>
        <fullName evidence="4">Acidic leucine-rich nuclear phosphoprotein 32 family member A</fullName>
    </submittedName>
</protein>
<dbReference type="Proteomes" id="UP000324222">
    <property type="component" value="Unassembled WGS sequence"/>
</dbReference>
<dbReference type="PANTHER" id="PTHR11375:SF0">
    <property type="entry name" value="ACIDIC LEUCINE-RICH NUCLEAR PHOSPHOPROTEIN 32 FAMILY MEMBER A"/>
    <property type="match status" value="1"/>
</dbReference>
<accession>A0A5B7FH77</accession>
<keyword evidence="1" id="KW-0433">Leucine-rich repeat</keyword>
<dbReference type="InterPro" id="IPR045081">
    <property type="entry name" value="AN32"/>
</dbReference>
<sequence>MLCHNCYCQCSKTDLGRRDVFPARGMARRVVRAITELNLDNCKSTSVVGLTEEFENLEVLSLINVGLTTLKGFPALPNLRKLELSDNRISGGLSALTCLPKLSYLNLSGNRIKDLETLEPLSHLKSLFNLDLFNCEVLQTENYREKMFALVPSLVYLDGVNEVLIFELKEEVKRLGEAVEKN</sequence>
<dbReference type="AlphaFoldDB" id="A0A5B7FH77"/>
<proteinExistence type="inferred from homology"/>
<comment type="similarity">
    <text evidence="3">Belongs to the ANP32 family.</text>
</comment>
<gene>
    <name evidence="4" type="primary">Anp32a</name>
    <name evidence="4" type="ORF">E2C01_037949</name>
</gene>
<evidence type="ECO:0000313" key="4">
    <source>
        <dbReference type="EMBL" id="MPC44278.1"/>
    </source>
</evidence>
<dbReference type="GO" id="GO:0042393">
    <property type="term" value="F:histone binding"/>
    <property type="evidence" value="ECO:0007669"/>
    <property type="project" value="TreeGrafter"/>
</dbReference>
<keyword evidence="5" id="KW-1185">Reference proteome</keyword>
<reference evidence="4 5" key="1">
    <citation type="submission" date="2019-05" db="EMBL/GenBank/DDBJ databases">
        <title>Another draft genome of Portunus trituberculatus and its Hox gene families provides insights of decapod evolution.</title>
        <authorList>
            <person name="Jeong J.-H."/>
            <person name="Song I."/>
            <person name="Kim S."/>
            <person name="Choi T."/>
            <person name="Kim D."/>
            <person name="Ryu S."/>
            <person name="Kim W."/>
        </authorList>
    </citation>
    <scope>NUCLEOTIDE SEQUENCE [LARGE SCALE GENOMIC DNA]</scope>
    <source>
        <tissue evidence="4">Muscle</tissue>
    </source>
</reference>
<dbReference type="FunFam" id="3.80.10.10:FF:000131">
    <property type="entry name" value="acidic leucine-rich nuclear phosphoprotein 32-related protein-like"/>
    <property type="match status" value="1"/>
</dbReference>
<name>A0A5B7FH77_PORTR</name>
<keyword evidence="2" id="KW-0677">Repeat</keyword>
<dbReference type="PROSITE" id="PS51450">
    <property type="entry name" value="LRR"/>
    <property type="match status" value="2"/>
</dbReference>
<evidence type="ECO:0000313" key="5">
    <source>
        <dbReference type="Proteomes" id="UP000324222"/>
    </source>
</evidence>
<dbReference type="PANTHER" id="PTHR11375">
    <property type="entry name" value="ACIDIC LEUCINE-RICH NUCLEAR PHOSPHOPROTEIN 32"/>
    <property type="match status" value="1"/>
</dbReference>
<dbReference type="GO" id="GO:0005634">
    <property type="term" value="C:nucleus"/>
    <property type="evidence" value="ECO:0007669"/>
    <property type="project" value="TreeGrafter"/>
</dbReference>
<dbReference type="OrthoDB" id="2160613at2759"/>
<dbReference type="EMBL" id="VSRR010006206">
    <property type="protein sequence ID" value="MPC44278.1"/>
    <property type="molecule type" value="Genomic_DNA"/>
</dbReference>
<dbReference type="SUPFAM" id="SSF52058">
    <property type="entry name" value="L domain-like"/>
    <property type="match status" value="1"/>
</dbReference>
<dbReference type="Pfam" id="PF14580">
    <property type="entry name" value="LRR_9"/>
    <property type="match status" value="1"/>
</dbReference>
<comment type="caution">
    <text evidence="4">The sequence shown here is derived from an EMBL/GenBank/DDBJ whole genome shotgun (WGS) entry which is preliminary data.</text>
</comment>
<dbReference type="InterPro" id="IPR032675">
    <property type="entry name" value="LRR_dom_sf"/>
</dbReference>
<organism evidence="4 5">
    <name type="scientific">Portunus trituberculatus</name>
    <name type="common">Swimming crab</name>
    <name type="synonym">Neptunus trituberculatus</name>
    <dbReference type="NCBI Taxonomy" id="210409"/>
    <lineage>
        <taxon>Eukaryota</taxon>
        <taxon>Metazoa</taxon>
        <taxon>Ecdysozoa</taxon>
        <taxon>Arthropoda</taxon>
        <taxon>Crustacea</taxon>
        <taxon>Multicrustacea</taxon>
        <taxon>Malacostraca</taxon>
        <taxon>Eumalacostraca</taxon>
        <taxon>Eucarida</taxon>
        <taxon>Decapoda</taxon>
        <taxon>Pleocyemata</taxon>
        <taxon>Brachyura</taxon>
        <taxon>Eubrachyura</taxon>
        <taxon>Portunoidea</taxon>
        <taxon>Portunidae</taxon>
        <taxon>Portuninae</taxon>
        <taxon>Portunus</taxon>
    </lineage>
</organism>
<evidence type="ECO:0000256" key="3">
    <source>
        <dbReference type="ARBA" id="ARBA00025777"/>
    </source>
</evidence>
<dbReference type="InterPro" id="IPR001611">
    <property type="entry name" value="Leu-rich_rpt"/>
</dbReference>
<evidence type="ECO:0000256" key="2">
    <source>
        <dbReference type="ARBA" id="ARBA00022737"/>
    </source>
</evidence>
<dbReference type="Gene3D" id="3.80.10.10">
    <property type="entry name" value="Ribonuclease Inhibitor"/>
    <property type="match status" value="1"/>
</dbReference>